<organism evidence="5 6">
    <name type="scientific">Plutella xylostella</name>
    <name type="common">Diamondback moth</name>
    <name type="synonym">Plutella maculipennis</name>
    <dbReference type="NCBI Taxonomy" id="51655"/>
    <lineage>
        <taxon>Eukaryota</taxon>
        <taxon>Metazoa</taxon>
        <taxon>Ecdysozoa</taxon>
        <taxon>Arthropoda</taxon>
        <taxon>Hexapoda</taxon>
        <taxon>Insecta</taxon>
        <taxon>Pterygota</taxon>
        <taxon>Neoptera</taxon>
        <taxon>Endopterygota</taxon>
        <taxon>Lepidoptera</taxon>
        <taxon>Glossata</taxon>
        <taxon>Ditrysia</taxon>
        <taxon>Yponomeutoidea</taxon>
        <taxon>Plutellidae</taxon>
        <taxon>Plutella</taxon>
    </lineage>
</organism>
<dbReference type="SUPFAM" id="SSF54928">
    <property type="entry name" value="RNA-binding domain, RBD"/>
    <property type="match status" value="1"/>
</dbReference>
<proteinExistence type="predicted"/>
<dbReference type="FunFam" id="3.30.70.330:FF:000054">
    <property type="entry name" value="Cytoplasmic polyadenylation element-binding protein 1"/>
    <property type="match status" value="1"/>
</dbReference>
<sequence>MISHRAPFSPEVGVACSEHALWRGDAGTGLGFPATGHVASRSVVCAQPPRLDACPKLCPSRHPQLRRNFAAAMPLIHQDNGRSGGGEHRRSLAELLGLDSSRLAEPAPAAPRMNHRDGGAAEWGWERAPSSPEAAQTPRSLVPARCFPPRHPTDFASFSESARPGAGWGDDTGSSGQGITDLVASLKALAMPAAPRKRQSFSQTSIRVHYSCDGFDRNMEPAWSPDQNHSSDGINGREEHPRLLPRRASFCGVLSSERNGEPLSWTGSLPARCLDLTSGISPKVFMGGLPWDITEQALLNTLRLFQPVCVEWPEREHSGDGRDSPKGYAHVTFESERCARALLAACHRRNNGLYYRVASRKIRSKEAQVIPWSVSDAMWVSCGSARLQPERTVFVGALHGMLTAAALARIMDDLFTGVVYAVQPERTVFVGALHGMLTAAALARIMDDLFTGVVYAGIDTDKNKYPIGSGRVTFNNVRSYVRAISAGYVEITTDKFNKKVQLLPYLEDSMCSVCNLQQGPYFCREPVCYRYFCRSCWQWRHPNKEHAYLTRSSKHAPGALYHATYSDQANEGTPSPPMSGGSSDPSGADESPEPALPWPL</sequence>
<feature type="compositionally biased region" description="Low complexity" evidence="3">
    <location>
        <begin position="578"/>
        <end position="589"/>
    </location>
</feature>
<dbReference type="GO" id="GO:0008135">
    <property type="term" value="F:translation factor activity, RNA binding"/>
    <property type="evidence" value="ECO:0007669"/>
    <property type="project" value="TreeGrafter"/>
</dbReference>
<dbReference type="EMBL" id="CAJHNJ030000512">
    <property type="protein sequence ID" value="CAG9138204.1"/>
    <property type="molecule type" value="Genomic_DNA"/>
</dbReference>
<keyword evidence="1 2" id="KW-0694">RNA-binding</keyword>
<dbReference type="GO" id="GO:2000766">
    <property type="term" value="P:negative regulation of cytoplasmic translation"/>
    <property type="evidence" value="ECO:0007669"/>
    <property type="project" value="TreeGrafter"/>
</dbReference>
<dbReference type="Gene3D" id="3.30.70.330">
    <property type="match status" value="3"/>
</dbReference>
<dbReference type="GO" id="GO:0005737">
    <property type="term" value="C:cytoplasm"/>
    <property type="evidence" value="ECO:0007669"/>
    <property type="project" value="TreeGrafter"/>
</dbReference>
<dbReference type="SMART" id="SM00360">
    <property type="entry name" value="RRM"/>
    <property type="match status" value="2"/>
</dbReference>
<evidence type="ECO:0000256" key="3">
    <source>
        <dbReference type="SAM" id="MobiDB-lite"/>
    </source>
</evidence>
<evidence type="ECO:0000259" key="4">
    <source>
        <dbReference type="PROSITE" id="PS50102"/>
    </source>
</evidence>
<dbReference type="InterPro" id="IPR032296">
    <property type="entry name" value="CEBP_ZZ"/>
</dbReference>
<dbReference type="GO" id="GO:0045202">
    <property type="term" value="C:synapse"/>
    <property type="evidence" value="ECO:0007669"/>
    <property type="project" value="TreeGrafter"/>
</dbReference>
<dbReference type="Proteomes" id="UP000653454">
    <property type="component" value="Unassembled WGS sequence"/>
</dbReference>
<dbReference type="Pfam" id="PF16367">
    <property type="entry name" value="RRM_7"/>
    <property type="match status" value="1"/>
</dbReference>
<feature type="region of interest" description="Disordered" evidence="3">
    <location>
        <begin position="563"/>
        <end position="600"/>
    </location>
</feature>
<evidence type="ECO:0000256" key="2">
    <source>
        <dbReference type="PROSITE-ProRule" id="PRU00176"/>
    </source>
</evidence>
<evidence type="ECO:0000313" key="6">
    <source>
        <dbReference type="Proteomes" id="UP000653454"/>
    </source>
</evidence>
<dbReference type="InterPro" id="IPR012677">
    <property type="entry name" value="Nucleotide-bd_a/b_plait_sf"/>
</dbReference>
<dbReference type="Pfam" id="PF16366">
    <property type="entry name" value="CEBP_ZZ"/>
    <property type="match status" value="1"/>
</dbReference>
<name>A0A8S4GEB3_PLUXY</name>
<dbReference type="CDD" id="cd12725">
    <property type="entry name" value="RRM2_CPEB1"/>
    <property type="match status" value="1"/>
</dbReference>
<reference evidence="5" key="1">
    <citation type="submission" date="2020-11" db="EMBL/GenBank/DDBJ databases">
        <authorList>
            <person name="Whiteford S."/>
        </authorList>
    </citation>
    <scope>NUCLEOTIDE SEQUENCE</scope>
</reference>
<dbReference type="GO" id="GO:0043022">
    <property type="term" value="F:ribosome binding"/>
    <property type="evidence" value="ECO:0007669"/>
    <property type="project" value="TreeGrafter"/>
</dbReference>
<dbReference type="PROSITE" id="PS50102">
    <property type="entry name" value="RRM"/>
    <property type="match status" value="1"/>
</dbReference>
<feature type="region of interest" description="Disordered" evidence="3">
    <location>
        <begin position="104"/>
        <end position="139"/>
    </location>
</feature>
<evidence type="ECO:0000313" key="5">
    <source>
        <dbReference type="EMBL" id="CAG9138204.1"/>
    </source>
</evidence>
<protein>
    <submittedName>
        <fullName evidence="5">(diamondback moth) hypothetical protein</fullName>
    </submittedName>
</protein>
<dbReference type="GO" id="GO:0005634">
    <property type="term" value="C:nucleus"/>
    <property type="evidence" value="ECO:0007669"/>
    <property type="project" value="TreeGrafter"/>
</dbReference>
<dbReference type="GO" id="GO:0043005">
    <property type="term" value="C:neuron projection"/>
    <property type="evidence" value="ECO:0007669"/>
    <property type="project" value="TreeGrafter"/>
</dbReference>
<feature type="domain" description="RRM" evidence="4">
    <location>
        <begin position="282"/>
        <end position="369"/>
    </location>
</feature>
<dbReference type="InterPro" id="IPR034819">
    <property type="entry name" value="CPEB"/>
</dbReference>
<comment type="caution">
    <text evidence="5">The sequence shown here is derived from an EMBL/GenBank/DDBJ whole genome shotgun (WGS) entry which is preliminary data.</text>
</comment>
<evidence type="ECO:0000256" key="1">
    <source>
        <dbReference type="ARBA" id="ARBA00022884"/>
    </source>
</evidence>
<dbReference type="InterPro" id="IPR035979">
    <property type="entry name" value="RBD_domain_sf"/>
</dbReference>
<keyword evidence="6" id="KW-1185">Reference proteome</keyword>
<dbReference type="GO" id="GO:0003730">
    <property type="term" value="F:mRNA 3'-UTR binding"/>
    <property type="evidence" value="ECO:0007669"/>
    <property type="project" value="InterPro"/>
</dbReference>
<dbReference type="PANTHER" id="PTHR12566">
    <property type="entry name" value="CYTOPLASMIC POLYADENYLATION ELEMENT BINDING PROTEIN CPEB"/>
    <property type="match status" value="1"/>
</dbReference>
<gene>
    <name evidence="5" type="ORF">PLXY2_LOCUS16455</name>
</gene>
<dbReference type="AlphaFoldDB" id="A0A8S4GEB3"/>
<dbReference type="CDD" id="cd19757">
    <property type="entry name" value="Bbox1"/>
    <property type="match status" value="1"/>
</dbReference>
<dbReference type="InterPro" id="IPR000504">
    <property type="entry name" value="RRM_dom"/>
</dbReference>
<dbReference type="Gene3D" id="4.10.640.40">
    <property type="entry name" value="Cytoplasmic polyadenylation element-binding protein, ZZ domain"/>
    <property type="match status" value="1"/>
</dbReference>
<dbReference type="GO" id="GO:0000900">
    <property type="term" value="F:mRNA regulatory element binding translation repressor activity"/>
    <property type="evidence" value="ECO:0007669"/>
    <property type="project" value="TreeGrafter"/>
</dbReference>
<accession>A0A8S4GEB3</accession>
<dbReference type="InterPro" id="IPR038446">
    <property type="entry name" value="CEBP_ZZ_sf"/>
</dbReference>
<dbReference type="PANTHER" id="PTHR12566:SF9">
    <property type="entry name" value="CYTOPLASMIC POLYADENYLATION ELEMENT-BINDING PROTEIN 1"/>
    <property type="match status" value="1"/>
</dbReference>